<organism evidence="1 2">
    <name type="scientific">Phytophthora infestans</name>
    <name type="common">Potato late blight agent</name>
    <name type="synonym">Botrytis infestans</name>
    <dbReference type="NCBI Taxonomy" id="4787"/>
    <lineage>
        <taxon>Eukaryota</taxon>
        <taxon>Sar</taxon>
        <taxon>Stramenopiles</taxon>
        <taxon>Oomycota</taxon>
        <taxon>Peronosporomycetes</taxon>
        <taxon>Peronosporales</taxon>
        <taxon>Peronosporaceae</taxon>
        <taxon>Phytophthora</taxon>
    </lineage>
</organism>
<dbReference type="InterPro" id="IPR050951">
    <property type="entry name" value="Retrovirus_Pol_polyprotein"/>
</dbReference>
<dbReference type="SUPFAM" id="SSF53098">
    <property type="entry name" value="Ribonuclease H-like"/>
    <property type="match status" value="1"/>
</dbReference>
<proteinExistence type="predicted"/>
<dbReference type="PANTHER" id="PTHR37984">
    <property type="entry name" value="PROTEIN CBG26694"/>
    <property type="match status" value="1"/>
</dbReference>
<dbReference type="PANTHER" id="PTHR37984:SF5">
    <property type="entry name" value="PROTEIN NYNRIN-LIKE"/>
    <property type="match status" value="1"/>
</dbReference>
<protein>
    <submittedName>
        <fullName evidence="1">Putative integrase p49 (IN) [CHAIN 6]</fullName>
    </submittedName>
</protein>
<dbReference type="GO" id="GO:0003676">
    <property type="term" value="F:nucleic acid binding"/>
    <property type="evidence" value="ECO:0007669"/>
    <property type="project" value="InterPro"/>
</dbReference>
<reference evidence="1" key="1">
    <citation type="submission" date="2020-03" db="EMBL/GenBank/DDBJ databases">
        <title>Hybrid Assembly of Korean Phytophthora infestans isolates.</title>
        <authorList>
            <person name="Prokchorchik M."/>
            <person name="Lee Y."/>
            <person name="Seo J."/>
            <person name="Cho J.-H."/>
            <person name="Park Y.-E."/>
            <person name="Jang D.-C."/>
            <person name="Im J.-S."/>
            <person name="Choi J.-G."/>
            <person name="Park H.-J."/>
            <person name="Lee G.-B."/>
            <person name="Lee Y.-G."/>
            <person name="Hong S.-Y."/>
            <person name="Cho K."/>
            <person name="Sohn K.H."/>
        </authorList>
    </citation>
    <scope>NUCLEOTIDE SEQUENCE</scope>
    <source>
        <strain evidence="1">KR_2_A2</strain>
    </source>
</reference>
<dbReference type="InterPro" id="IPR036397">
    <property type="entry name" value="RNaseH_sf"/>
</dbReference>
<sequence length="167" mass="18647">MEIQGTALHISTAFKPFTDGQSKVTNKVLAEYLRHFIDPHHNNWDELLPLAEFAYNSRNHESIGMSPFMADLGYEPHSVADCIIPTSTPPQRPASTFIEHQQAILGQARDAIAAAQTNWQKNHDKNRPHATYKVGDDVLLNTRNLDIDHLGTDGARNLLQDLSVLIA</sequence>
<name>A0A8S9TVW8_PHYIN</name>
<dbReference type="AlphaFoldDB" id="A0A8S9TVW8"/>
<dbReference type="EMBL" id="JAACNO010002773">
    <property type="protein sequence ID" value="KAF4130959.1"/>
    <property type="molecule type" value="Genomic_DNA"/>
</dbReference>
<evidence type="ECO:0000313" key="2">
    <source>
        <dbReference type="Proteomes" id="UP000704712"/>
    </source>
</evidence>
<accession>A0A8S9TVW8</accession>
<dbReference type="Gene3D" id="3.30.420.10">
    <property type="entry name" value="Ribonuclease H-like superfamily/Ribonuclease H"/>
    <property type="match status" value="1"/>
</dbReference>
<dbReference type="InterPro" id="IPR012337">
    <property type="entry name" value="RNaseH-like_sf"/>
</dbReference>
<dbReference type="Proteomes" id="UP000704712">
    <property type="component" value="Unassembled WGS sequence"/>
</dbReference>
<comment type="caution">
    <text evidence="1">The sequence shown here is derived from an EMBL/GenBank/DDBJ whole genome shotgun (WGS) entry which is preliminary data.</text>
</comment>
<gene>
    <name evidence="1" type="ORF">GN958_ATG19852</name>
</gene>
<evidence type="ECO:0000313" key="1">
    <source>
        <dbReference type="EMBL" id="KAF4130959.1"/>
    </source>
</evidence>